<dbReference type="InterPro" id="IPR051563">
    <property type="entry name" value="Glycosyl_Hydrolase_51"/>
</dbReference>
<keyword evidence="4" id="KW-0732">Signal</keyword>
<gene>
    <name evidence="8" type="ORF">H6A12_05755</name>
</gene>
<keyword evidence="5" id="KW-0378">Hydrolase</keyword>
<dbReference type="AlphaFoldDB" id="A0A938X8N2"/>
<evidence type="ECO:0000256" key="2">
    <source>
        <dbReference type="ARBA" id="ARBA00007186"/>
    </source>
</evidence>
<accession>A0A938X8N2</accession>
<evidence type="ECO:0000313" key="9">
    <source>
        <dbReference type="Proteomes" id="UP000774750"/>
    </source>
</evidence>
<dbReference type="InterPro" id="IPR055235">
    <property type="entry name" value="ASD1_cat"/>
</dbReference>
<dbReference type="Pfam" id="PF06964">
    <property type="entry name" value="Alpha-L-AF_C"/>
    <property type="match status" value="1"/>
</dbReference>
<dbReference type="GO" id="GO:0046373">
    <property type="term" value="P:L-arabinose metabolic process"/>
    <property type="evidence" value="ECO:0007669"/>
    <property type="project" value="InterPro"/>
</dbReference>
<evidence type="ECO:0000259" key="7">
    <source>
        <dbReference type="SMART" id="SM00813"/>
    </source>
</evidence>
<comment type="catalytic activity">
    <reaction evidence="1">
        <text>Hydrolysis of terminal non-reducing alpha-L-arabinofuranoside residues in alpha-L-arabinosides.</text>
        <dbReference type="EC" id="3.2.1.55"/>
    </reaction>
</comment>
<dbReference type="PANTHER" id="PTHR31776">
    <property type="entry name" value="ALPHA-L-ARABINOFURANOSIDASE 1"/>
    <property type="match status" value="1"/>
</dbReference>
<dbReference type="SUPFAM" id="SSF51445">
    <property type="entry name" value="(Trans)glycosidases"/>
    <property type="match status" value="1"/>
</dbReference>
<evidence type="ECO:0000313" key="8">
    <source>
        <dbReference type="EMBL" id="MBM6920659.1"/>
    </source>
</evidence>
<dbReference type="Gene3D" id="3.20.20.80">
    <property type="entry name" value="Glycosidases"/>
    <property type="match status" value="1"/>
</dbReference>
<proteinExistence type="inferred from homology"/>
<evidence type="ECO:0000256" key="5">
    <source>
        <dbReference type="ARBA" id="ARBA00022801"/>
    </source>
</evidence>
<comment type="similarity">
    <text evidence="2">Belongs to the glycosyl hydrolase 51 family.</text>
</comment>
<dbReference type="InterPro" id="IPR010720">
    <property type="entry name" value="Alpha-L-AF_C"/>
</dbReference>
<dbReference type="EMBL" id="JACJKY010000007">
    <property type="protein sequence ID" value="MBM6920659.1"/>
    <property type="molecule type" value="Genomic_DNA"/>
</dbReference>
<organism evidence="8 9">
    <name type="scientific">Merdimmobilis hominis</name>
    <dbReference type="NCBI Taxonomy" id="2897707"/>
    <lineage>
        <taxon>Bacteria</taxon>
        <taxon>Bacillati</taxon>
        <taxon>Bacillota</taxon>
        <taxon>Clostridia</taxon>
        <taxon>Eubacteriales</taxon>
        <taxon>Oscillospiraceae</taxon>
        <taxon>Merdimmobilis</taxon>
    </lineage>
</organism>
<evidence type="ECO:0000256" key="6">
    <source>
        <dbReference type="ARBA" id="ARBA00023180"/>
    </source>
</evidence>
<dbReference type="InterPro" id="IPR017853">
    <property type="entry name" value="GH"/>
</dbReference>
<reference evidence="8" key="1">
    <citation type="submission" date="2020-08" db="EMBL/GenBank/DDBJ databases">
        <authorList>
            <person name="Cejkova D."/>
            <person name="Kubasova T."/>
            <person name="Jahodarova E."/>
            <person name="Rychlik I."/>
        </authorList>
    </citation>
    <scope>NUCLEOTIDE SEQUENCE</scope>
    <source>
        <strain evidence="8">An559</strain>
    </source>
</reference>
<name>A0A938X8N2_9FIRM</name>
<keyword evidence="9" id="KW-1185">Reference proteome</keyword>
<dbReference type="PANTHER" id="PTHR31776:SF0">
    <property type="entry name" value="ALPHA-L-ARABINOFURANOSIDASE 1"/>
    <property type="match status" value="1"/>
</dbReference>
<dbReference type="Pfam" id="PF22848">
    <property type="entry name" value="ASD1_dom"/>
    <property type="match status" value="1"/>
</dbReference>
<dbReference type="Proteomes" id="UP000774750">
    <property type="component" value="Unassembled WGS sequence"/>
</dbReference>
<protein>
    <recommendedName>
        <fullName evidence="3">non-reducing end alpha-L-arabinofuranosidase</fullName>
        <ecNumber evidence="3">3.2.1.55</ecNumber>
    </recommendedName>
</protein>
<evidence type="ECO:0000256" key="1">
    <source>
        <dbReference type="ARBA" id="ARBA00001462"/>
    </source>
</evidence>
<dbReference type="RefSeq" id="WP_204445768.1">
    <property type="nucleotide sequence ID" value="NZ_JACJKY010000007.1"/>
</dbReference>
<dbReference type="GO" id="GO:0046556">
    <property type="term" value="F:alpha-L-arabinofuranosidase activity"/>
    <property type="evidence" value="ECO:0007669"/>
    <property type="project" value="UniProtKB-EC"/>
</dbReference>
<evidence type="ECO:0000256" key="3">
    <source>
        <dbReference type="ARBA" id="ARBA00012670"/>
    </source>
</evidence>
<evidence type="ECO:0000256" key="4">
    <source>
        <dbReference type="ARBA" id="ARBA00022729"/>
    </source>
</evidence>
<sequence length="633" mass="70580">MNRAQMDIFENQQICELSPDFYGVFYEEINHAGDGGLYAELVRNRNFMDARLPEHTAWYQGRAVTENGHVEPWPMDDPLPGWRLHVTGHAKGEMQGTTQSPRNERVPNQLKLTASQTDCGEVTVYNTGYWGMTVHPGTYRLTVIARGTISSVRAFVETPYGETAAEAQVSGIGESFSKIETTLTVSRRASGCRLGLTAGCDGVLMLDFVSLFPKDTFWARENGMKPHIAQMIADLSPSFFRFPGGCIVEGINLSNAFSFADTLGPVEDRPGKYNLWGYRRTDGIGYHEYLTFCEDIGAKAMYVVNCGMSCQARQAEYGTKEQVESFLQEAIHAIEYAIGDPNTSVWAARRAEAGHPEPFPLAYVEIGNENWGDEYLARYGLFIDTLKQRFPSLVYIINDYGAQRSDVHPEYDLIDEHFYVTPERFLVMTDRYDRYPRNGKGVYVGEYAANQEAGRGNMAAACAEAAFLIHMEENGDVVKMASYAPLLCHVNDRKWPVNLICFADDHVFGIPSYHVQKLFSNNRPQTMLKTSFSVDSFTGEAQIRANAGVAKDGTLIIKIANFSREETEICVNVPDGYAPAGLYAVFAEMPETENSVEEPQRVSVCTCSASASFLMKPYGVYVLTCVRGTAEKM</sequence>
<dbReference type="SMART" id="SM00813">
    <property type="entry name" value="Alpha-L-AF_C"/>
    <property type="match status" value="1"/>
</dbReference>
<dbReference type="EC" id="3.2.1.55" evidence="3"/>
<comment type="caution">
    <text evidence="8">The sequence shown here is derived from an EMBL/GenBank/DDBJ whole genome shotgun (WGS) entry which is preliminary data.</text>
</comment>
<feature type="domain" description="Alpha-L-arabinofuranosidase C-terminal" evidence="7">
    <location>
        <begin position="445"/>
        <end position="619"/>
    </location>
</feature>
<keyword evidence="6" id="KW-0325">Glycoprotein</keyword>
<reference evidence="8" key="2">
    <citation type="journal article" date="2021" name="Sci. Rep.">
        <title>The distribution of antibiotic resistance genes in chicken gut microbiota commensals.</title>
        <authorList>
            <person name="Juricova H."/>
            <person name="Matiasovicova J."/>
            <person name="Kubasova T."/>
            <person name="Cejkova D."/>
            <person name="Rychlik I."/>
        </authorList>
    </citation>
    <scope>NUCLEOTIDE SEQUENCE</scope>
    <source>
        <strain evidence="8">An559</strain>
    </source>
</reference>